<dbReference type="CDD" id="cd01392">
    <property type="entry name" value="HTH_LacI"/>
    <property type="match status" value="1"/>
</dbReference>
<feature type="region of interest" description="Disordered" evidence="4">
    <location>
        <begin position="1"/>
        <end position="20"/>
    </location>
</feature>
<dbReference type="Pfam" id="PF13377">
    <property type="entry name" value="Peripla_BP_3"/>
    <property type="match status" value="1"/>
</dbReference>
<dbReference type="GO" id="GO:0000976">
    <property type="term" value="F:transcription cis-regulatory region binding"/>
    <property type="evidence" value="ECO:0007669"/>
    <property type="project" value="TreeGrafter"/>
</dbReference>
<evidence type="ECO:0000256" key="4">
    <source>
        <dbReference type="SAM" id="MobiDB-lite"/>
    </source>
</evidence>
<dbReference type="PROSITE" id="PS50932">
    <property type="entry name" value="HTH_LACI_2"/>
    <property type="match status" value="1"/>
</dbReference>
<dbReference type="Gene3D" id="1.10.260.40">
    <property type="entry name" value="lambda repressor-like DNA-binding domains"/>
    <property type="match status" value="1"/>
</dbReference>
<evidence type="ECO:0000313" key="7">
    <source>
        <dbReference type="Proteomes" id="UP000469185"/>
    </source>
</evidence>
<accession>A0A6N9YM05</accession>
<feature type="compositionally biased region" description="Basic and acidic residues" evidence="4">
    <location>
        <begin position="7"/>
        <end position="20"/>
    </location>
</feature>
<keyword evidence="2" id="KW-0238">DNA-binding</keyword>
<dbReference type="InterPro" id="IPR046335">
    <property type="entry name" value="LacI/GalR-like_sensor"/>
</dbReference>
<organism evidence="6 7">
    <name type="scientific">Phytoactinopolyspora alkaliphila</name>
    <dbReference type="NCBI Taxonomy" id="1783498"/>
    <lineage>
        <taxon>Bacteria</taxon>
        <taxon>Bacillati</taxon>
        <taxon>Actinomycetota</taxon>
        <taxon>Actinomycetes</taxon>
        <taxon>Jiangellales</taxon>
        <taxon>Jiangellaceae</taxon>
        <taxon>Phytoactinopolyspora</taxon>
    </lineage>
</organism>
<keyword evidence="7" id="KW-1185">Reference proteome</keyword>
<dbReference type="InterPro" id="IPR010982">
    <property type="entry name" value="Lambda_DNA-bd_dom_sf"/>
</dbReference>
<reference evidence="6 7" key="1">
    <citation type="submission" date="2020-02" db="EMBL/GenBank/DDBJ databases">
        <authorList>
            <person name="Li X.-J."/>
            <person name="Feng X.-M."/>
        </authorList>
    </citation>
    <scope>NUCLEOTIDE SEQUENCE [LARGE SCALE GENOMIC DNA]</scope>
    <source>
        <strain evidence="6 7">CGMCC 4.7225</strain>
    </source>
</reference>
<protein>
    <submittedName>
        <fullName evidence="6">LacI family transcriptional regulator</fullName>
    </submittedName>
</protein>
<dbReference type="GO" id="GO:0003700">
    <property type="term" value="F:DNA-binding transcription factor activity"/>
    <property type="evidence" value="ECO:0007669"/>
    <property type="project" value="TreeGrafter"/>
</dbReference>
<dbReference type="SUPFAM" id="SSF53822">
    <property type="entry name" value="Periplasmic binding protein-like I"/>
    <property type="match status" value="1"/>
</dbReference>
<name>A0A6N9YM05_9ACTN</name>
<evidence type="ECO:0000313" key="6">
    <source>
        <dbReference type="EMBL" id="NED95879.1"/>
    </source>
</evidence>
<evidence type="ECO:0000256" key="2">
    <source>
        <dbReference type="ARBA" id="ARBA00023125"/>
    </source>
</evidence>
<gene>
    <name evidence="6" type="ORF">G1H11_11205</name>
</gene>
<evidence type="ECO:0000256" key="3">
    <source>
        <dbReference type="ARBA" id="ARBA00023163"/>
    </source>
</evidence>
<dbReference type="InterPro" id="IPR000843">
    <property type="entry name" value="HTH_LacI"/>
</dbReference>
<dbReference type="SUPFAM" id="SSF47413">
    <property type="entry name" value="lambda repressor-like DNA-binding domains"/>
    <property type="match status" value="1"/>
</dbReference>
<dbReference type="AlphaFoldDB" id="A0A6N9YM05"/>
<comment type="caution">
    <text evidence="6">The sequence shown here is derived from an EMBL/GenBank/DDBJ whole genome shotgun (WGS) entry which is preliminary data.</text>
</comment>
<dbReference type="PANTHER" id="PTHR30146">
    <property type="entry name" value="LACI-RELATED TRANSCRIPTIONAL REPRESSOR"/>
    <property type="match status" value="1"/>
</dbReference>
<keyword evidence="3" id="KW-0804">Transcription</keyword>
<feature type="domain" description="HTH lacI-type" evidence="5">
    <location>
        <begin position="23"/>
        <end position="77"/>
    </location>
</feature>
<dbReference type="CDD" id="cd06267">
    <property type="entry name" value="PBP1_LacI_sugar_binding-like"/>
    <property type="match status" value="1"/>
</dbReference>
<dbReference type="EMBL" id="JAAGOB010000005">
    <property type="protein sequence ID" value="NED95879.1"/>
    <property type="molecule type" value="Genomic_DNA"/>
</dbReference>
<keyword evidence="1" id="KW-0805">Transcription regulation</keyword>
<dbReference type="Pfam" id="PF00356">
    <property type="entry name" value="LacI"/>
    <property type="match status" value="1"/>
</dbReference>
<dbReference type="InterPro" id="IPR028082">
    <property type="entry name" value="Peripla_BP_I"/>
</dbReference>
<sequence>MPTSDRTSADERTEGKRPDPGRVTIAQVAHAARVSPTTVSHVLSGNRRVSAITAERVHQAVRELGYRPSFVARNLRTKRSHMIAVIVPDIMNPFYTALARGLADTVNDAGYGTYICNTDALVDREEKYLQDVLDRGVDGVAMASEHVVTGQVAEPVRLGTPFVCIGGSIDHPEVDVVAADDEEGSRLATSYLIERGARRVAMIKGTVDSGVARTAGYRNALLDAGLEFREDLTLPGQWTRQGGRDAMRELLTRQPAPDAVFCANDLMAIGAMDVIRERGLSVPDDIALVGFDDIEAASLVTPPLTTVTNPAYDAGNAAGDLLLSRIGDERTGARRTVLLPCRLVERQSA</sequence>
<evidence type="ECO:0000256" key="1">
    <source>
        <dbReference type="ARBA" id="ARBA00023015"/>
    </source>
</evidence>
<dbReference type="SMART" id="SM00354">
    <property type="entry name" value="HTH_LACI"/>
    <property type="match status" value="1"/>
</dbReference>
<dbReference type="Gene3D" id="3.40.50.2300">
    <property type="match status" value="2"/>
</dbReference>
<dbReference type="Proteomes" id="UP000469185">
    <property type="component" value="Unassembled WGS sequence"/>
</dbReference>
<dbReference type="PANTHER" id="PTHR30146:SF109">
    <property type="entry name" value="HTH-TYPE TRANSCRIPTIONAL REGULATOR GALS"/>
    <property type="match status" value="1"/>
</dbReference>
<dbReference type="RefSeq" id="WP_163818641.1">
    <property type="nucleotide sequence ID" value="NZ_JAAGOB010000005.1"/>
</dbReference>
<proteinExistence type="predicted"/>
<evidence type="ECO:0000259" key="5">
    <source>
        <dbReference type="PROSITE" id="PS50932"/>
    </source>
</evidence>